<keyword evidence="3 10" id="KW-0812">Transmembrane</keyword>
<accession>A0A8B6F269</accession>
<proteinExistence type="inferred from homology"/>
<evidence type="ECO:0000256" key="2">
    <source>
        <dbReference type="ARBA" id="ARBA00022475"/>
    </source>
</evidence>
<evidence type="ECO:0000256" key="4">
    <source>
        <dbReference type="ARBA" id="ARBA00022989"/>
    </source>
</evidence>
<feature type="transmembrane region" description="Helical" evidence="10">
    <location>
        <begin position="33"/>
        <end position="53"/>
    </location>
</feature>
<feature type="transmembrane region" description="Helical" evidence="10">
    <location>
        <begin position="65"/>
        <end position="82"/>
    </location>
</feature>
<dbReference type="OrthoDB" id="6117519at2759"/>
<evidence type="ECO:0000256" key="1">
    <source>
        <dbReference type="ARBA" id="ARBA00004651"/>
    </source>
</evidence>
<dbReference type="InterPro" id="IPR001817">
    <property type="entry name" value="Vasoprsn_rcpt"/>
</dbReference>
<dbReference type="EMBL" id="UYJE01006033">
    <property type="protein sequence ID" value="VDI42548.1"/>
    <property type="molecule type" value="Genomic_DNA"/>
</dbReference>
<reference evidence="12" key="1">
    <citation type="submission" date="2018-11" db="EMBL/GenBank/DDBJ databases">
        <authorList>
            <person name="Alioto T."/>
            <person name="Alioto T."/>
        </authorList>
    </citation>
    <scope>NUCLEOTIDE SEQUENCE</scope>
</reference>
<keyword evidence="2" id="KW-1003">Cell membrane</keyword>
<comment type="subcellular location">
    <subcellularLocation>
        <location evidence="1 10">Cell membrane</location>
        <topology evidence="1 10">Multi-pass membrane protein</topology>
    </subcellularLocation>
</comment>
<keyword evidence="9 10" id="KW-0807">Transducer</keyword>
<evidence type="ECO:0000256" key="9">
    <source>
        <dbReference type="ARBA" id="ARBA00023224"/>
    </source>
</evidence>
<dbReference type="GO" id="GO:0005886">
    <property type="term" value="C:plasma membrane"/>
    <property type="evidence" value="ECO:0007669"/>
    <property type="project" value="UniProtKB-SubCell"/>
</dbReference>
<evidence type="ECO:0000256" key="6">
    <source>
        <dbReference type="ARBA" id="ARBA00023136"/>
    </source>
</evidence>
<keyword evidence="5 10" id="KW-0297">G-protein coupled receptor</keyword>
<evidence type="ECO:0000256" key="10">
    <source>
        <dbReference type="RuleBase" id="RU046427"/>
    </source>
</evidence>
<keyword evidence="6 10" id="KW-0472">Membrane</keyword>
<dbReference type="PANTHER" id="PTHR24238:SF57">
    <property type="entry name" value="G-PROTEIN COUPLED RECEPTOR 83"/>
    <property type="match status" value="1"/>
</dbReference>
<feature type="transmembrane region" description="Helical" evidence="10">
    <location>
        <begin position="144"/>
        <end position="163"/>
    </location>
</feature>
<keyword evidence="8 10" id="KW-0325">Glycoprotein</keyword>
<dbReference type="PRINTS" id="PR00896">
    <property type="entry name" value="VASOPRESSINR"/>
</dbReference>
<keyword evidence="13" id="KW-1185">Reference proteome</keyword>
<keyword evidence="4 10" id="KW-1133">Transmembrane helix</keyword>
<name>A0A8B6F269_MYTGA</name>
<dbReference type="GO" id="GO:0005000">
    <property type="term" value="F:vasopressin receptor activity"/>
    <property type="evidence" value="ECO:0007669"/>
    <property type="project" value="InterPro"/>
</dbReference>
<dbReference type="PANTHER" id="PTHR24238">
    <property type="entry name" value="G-PROTEIN COUPLED RECEPTOR"/>
    <property type="match status" value="1"/>
</dbReference>
<feature type="transmembrane region" description="Helical" evidence="10">
    <location>
        <begin position="249"/>
        <end position="272"/>
    </location>
</feature>
<evidence type="ECO:0000256" key="3">
    <source>
        <dbReference type="ARBA" id="ARBA00022692"/>
    </source>
</evidence>
<dbReference type="AlphaFoldDB" id="A0A8B6F269"/>
<gene>
    <name evidence="12" type="ORF">MGAL_10B077722</name>
</gene>
<feature type="transmembrane region" description="Helical" evidence="10">
    <location>
        <begin position="183"/>
        <end position="210"/>
    </location>
</feature>
<feature type="transmembrane region" description="Helical" evidence="10">
    <location>
        <begin position="102"/>
        <end position="123"/>
    </location>
</feature>
<dbReference type="GO" id="GO:0008188">
    <property type="term" value="F:neuropeptide receptor activity"/>
    <property type="evidence" value="ECO:0007669"/>
    <property type="project" value="TreeGrafter"/>
</dbReference>
<dbReference type="PROSITE" id="PS50262">
    <property type="entry name" value="G_PROTEIN_RECEP_F1_2"/>
    <property type="match status" value="1"/>
</dbReference>
<protein>
    <submittedName>
        <fullName evidence="12">Neuropeptide S receptor 1</fullName>
    </submittedName>
</protein>
<evidence type="ECO:0000313" key="13">
    <source>
        <dbReference type="Proteomes" id="UP000596742"/>
    </source>
</evidence>
<keyword evidence="7 10" id="KW-0675">Receptor</keyword>
<feature type="transmembrane region" description="Helical" evidence="10">
    <location>
        <begin position="278"/>
        <end position="303"/>
    </location>
</feature>
<dbReference type="SUPFAM" id="SSF81321">
    <property type="entry name" value="Family A G protein-coupled receptor-like"/>
    <property type="match status" value="1"/>
</dbReference>
<dbReference type="Pfam" id="PF00001">
    <property type="entry name" value="7tm_1"/>
    <property type="match status" value="1"/>
</dbReference>
<evidence type="ECO:0000259" key="11">
    <source>
        <dbReference type="PROSITE" id="PS50262"/>
    </source>
</evidence>
<comment type="similarity">
    <text evidence="10">Belongs to the G-protein coupled receptor 1 family. Vasopressin/oxytocin receptor subfamily.</text>
</comment>
<evidence type="ECO:0000313" key="12">
    <source>
        <dbReference type="EMBL" id="VDI42548.1"/>
    </source>
</evidence>
<dbReference type="Proteomes" id="UP000596742">
    <property type="component" value="Unassembled WGS sequence"/>
</dbReference>
<dbReference type="InterPro" id="IPR000276">
    <property type="entry name" value="GPCR_Rhodpsn"/>
</dbReference>
<evidence type="ECO:0000256" key="5">
    <source>
        <dbReference type="ARBA" id="ARBA00023040"/>
    </source>
</evidence>
<organism evidence="12 13">
    <name type="scientific">Mytilus galloprovincialis</name>
    <name type="common">Mediterranean mussel</name>
    <dbReference type="NCBI Taxonomy" id="29158"/>
    <lineage>
        <taxon>Eukaryota</taxon>
        <taxon>Metazoa</taxon>
        <taxon>Spiralia</taxon>
        <taxon>Lophotrochozoa</taxon>
        <taxon>Mollusca</taxon>
        <taxon>Bivalvia</taxon>
        <taxon>Autobranchia</taxon>
        <taxon>Pteriomorphia</taxon>
        <taxon>Mytilida</taxon>
        <taxon>Mytiloidea</taxon>
        <taxon>Mytilidae</taxon>
        <taxon>Mytilinae</taxon>
        <taxon>Mytilus</taxon>
    </lineage>
</organism>
<dbReference type="PRINTS" id="PR00237">
    <property type="entry name" value="GPCRRHODOPSN"/>
</dbReference>
<feature type="domain" description="G-protein coupled receptors family 1 profile" evidence="11">
    <location>
        <begin position="45"/>
        <end position="300"/>
    </location>
</feature>
<evidence type="ECO:0000256" key="8">
    <source>
        <dbReference type="ARBA" id="ARBA00023180"/>
    </source>
</evidence>
<comment type="caution">
    <text evidence="12">The sequence shown here is derived from an EMBL/GenBank/DDBJ whole genome shotgun (WGS) entry which is preliminary data.</text>
</comment>
<evidence type="ECO:0000256" key="7">
    <source>
        <dbReference type="ARBA" id="ARBA00023170"/>
    </source>
</evidence>
<dbReference type="Gene3D" id="1.20.1070.10">
    <property type="entry name" value="Rhodopsin 7-helix transmembrane proteins"/>
    <property type="match status" value="1"/>
</dbReference>
<sequence length="336" mass="37921">MAFLSNMTIQINGSDAGNETTTTDTRESQGLKWISLIILLGIIFFNLLVVVLLVSRNPKSRMRFFVTNLAIADFCVGVFFVLPETLFNWFDVPWNSYVCYIYYVYFSMVPFYVSTYAIVVLSIDRAYVIVRPLAAASKGKLYRYGLALSAWVIGCVLAIPYGVFGTYSEKEVYCMHDSPSFVFLYVDLTTIIILPIVIITVCYIVIIITIRGRERNGFLRGKNNDADNGCDTNVRSNSISKAKIRTIKLLCVVVCAYIICWAPITIAAVITHHKIAEYGLWFLILYLLAPVNSLANPLVFLIFNQKMFRSKTNRTKKKVFSGTTFKTETETVSLGS</sequence>
<dbReference type="InterPro" id="IPR017452">
    <property type="entry name" value="GPCR_Rhodpsn_7TM"/>
</dbReference>